<keyword evidence="2" id="KW-1185">Reference proteome</keyword>
<dbReference type="InterPro" id="IPR008321">
    <property type="entry name" value="UCP032146"/>
</dbReference>
<comment type="caution">
    <text evidence="1">The sequence shown here is derived from an EMBL/GenBank/DDBJ whole genome shotgun (WGS) entry which is preliminary data.</text>
</comment>
<dbReference type="Proteomes" id="UP000563524">
    <property type="component" value="Unassembled WGS sequence"/>
</dbReference>
<evidence type="ECO:0000313" key="2">
    <source>
        <dbReference type="Proteomes" id="UP000563524"/>
    </source>
</evidence>
<name>A0A840I432_9PROT</name>
<evidence type="ECO:0000313" key="1">
    <source>
        <dbReference type="EMBL" id="MBB4659023.1"/>
    </source>
</evidence>
<dbReference type="EMBL" id="JACHOB010000002">
    <property type="protein sequence ID" value="MBB4659023.1"/>
    <property type="molecule type" value="Genomic_DNA"/>
</dbReference>
<dbReference type="Pfam" id="PF06793">
    <property type="entry name" value="UPF0262"/>
    <property type="match status" value="1"/>
</dbReference>
<dbReference type="NCBIfam" id="NF002769">
    <property type="entry name" value="PRK02853.1"/>
    <property type="match status" value="1"/>
</dbReference>
<reference evidence="1 2" key="1">
    <citation type="submission" date="2020-08" db="EMBL/GenBank/DDBJ databases">
        <title>Genomic Encyclopedia of Type Strains, Phase IV (KMG-IV): sequencing the most valuable type-strain genomes for metagenomic binning, comparative biology and taxonomic classification.</title>
        <authorList>
            <person name="Goeker M."/>
        </authorList>
    </citation>
    <scope>NUCLEOTIDE SEQUENCE [LARGE SCALE GENOMIC DNA]</scope>
    <source>
        <strain evidence="1 2">DSM 102850</strain>
    </source>
</reference>
<sequence length="161" mass="17987">MPTRRLTGIELDQASLSAPSTEIDHERQIAVRDLLAENSFAPVGIAHQGPYVLHLSGRDGRLVFEVRDEAGEGLAAHHLSLGPLRRTIKDYFLLFESYFDTLRSATPEKLETVDMARRAVHDEGATLLRDRLAGKIELDPVTSRRMFTLVCAVINRAGPRR</sequence>
<accession>A0A840I432</accession>
<dbReference type="AlphaFoldDB" id="A0A840I432"/>
<dbReference type="RefSeq" id="WP_183817185.1">
    <property type="nucleotide sequence ID" value="NZ_JACHOB010000002.1"/>
</dbReference>
<organism evidence="1 2">
    <name type="scientific">Parvularcula dongshanensis</name>
    <dbReference type="NCBI Taxonomy" id="1173995"/>
    <lineage>
        <taxon>Bacteria</taxon>
        <taxon>Pseudomonadati</taxon>
        <taxon>Pseudomonadota</taxon>
        <taxon>Alphaproteobacteria</taxon>
        <taxon>Parvularculales</taxon>
        <taxon>Parvularculaceae</taxon>
        <taxon>Parvularcula</taxon>
    </lineage>
</organism>
<gene>
    <name evidence="1" type="ORF">GGQ59_001537</name>
</gene>
<protein>
    <submittedName>
        <fullName evidence="1">Uncharacterized protein (UPF0262 family)</fullName>
    </submittedName>
</protein>
<proteinExistence type="predicted"/>